<evidence type="ECO:0000313" key="3">
    <source>
        <dbReference type="Proteomes" id="UP000472676"/>
    </source>
</evidence>
<evidence type="ECO:0008006" key="4">
    <source>
        <dbReference type="Google" id="ProtNLM"/>
    </source>
</evidence>
<sequence length="118" mass="12970">MRYLLALAAIAACPAYADTPSTSVSPQHLQQAATLAGDYRQCLQDTLGDRYINVGSRDPLQLAAEVEKSCETRLTPVNQYLSTMGYTQPVVTQTVVELKAMADGAAIAYVHRMPRYRF</sequence>
<evidence type="ECO:0000256" key="1">
    <source>
        <dbReference type="SAM" id="SignalP"/>
    </source>
</evidence>
<dbReference type="EMBL" id="JAAMOW010000011">
    <property type="protein sequence ID" value="NGY06869.1"/>
    <property type="molecule type" value="Genomic_DNA"/>
</dbReference>
<keyword evidence="1" id="KW-0732">Signal</keyword>
<dbReference type="AlphaFoldDB" id="A0A6M2BYD5"/>
<organism evidence="2 3">
    <name type="scientific">Solimonas terrae</name>
    <dbReference type="NCBI Taxonomy" id="1396819"/>
    <lineage>
        <taxon>Bacteria</taxon>
        <taxon>Pseudomonadati</taxon>
        <taxon>Pseudomonadota</taxon>
        <taxon>Gammaproteobacteria</taxon>
        <taxon>Nevskiales</taxon>
        <taxon>Nevskiaceae</taxon>
        <taxon>Solimonas</taxon>
    </lineage>
</organism>
<reference evidence="2 3" key="1">
    <citation type="journal article" date="2014" name="Int. J. Syst. Evol. Microbiol.">
        <title>Solimonas terrae sp. nov., isolated from soil.</title>
        <authorList>
            <person name="Kim S.J."/>
            <person name="Moon J.Y."/>
            <person name="Weon H.Y."/>
            <person name="Ahn J.H."/>
            <person name="Chen W.M."/>
            <person name="Kwon S.W."/>
        </authorList>
    </citation>
    <scope>NUCLEOTIDE SEQUENCE [LARGE SCALE GENOMIC DNA]</scope>
    <source>
        <strain evidence="2 3">KIS83-12</strain>
    </source>
</reference>
<evidence type="ECO:0000313" key="2">
    <source>
        <dbReference type="EMBL" id="NGY06869.1"/>
    </source>
</evidence>
<name>A0A6M2BYD5_9GAMM</name>
<dbReference type="RefSeq" id="WP_166261233.1">
    <property type="nucleotide sequence ID" value="NZ_JAAMOW010000011.1"/>
</dbReference>
<accession>A0A6M2BYD5</accession>
<feature type="signal peptide" evidence="1">
    <location>
        <begin position="1"/>
        <end position="17"/>
    </location>
</feature>
<proteinExistence type="predicted"/>
<dbReference type="Proteomes" id="UP000472676">
    <property type="component" value="Unassembled WGS sequence"/>
</dbReference>
<keyword evidence="3" id="KW-1185">Reference proteome</keyword>
<comment type="caution">
    <text evidence="2">The sequence shown here is derived from an EMBL/GenBank/DDBJ whole genome shotgun (WGS) entry which is preliminary data.</text>
</comment>
<protein>
    <recommendedName>
        <fullName evidence="4">DUF3718 domain-containing protein</fullName>
    </recommendedName>
</protein>
<feature type="chain" id="PRO_5026696633" description="DUF3718 domain-containing protein" evidence="1">
    <location>
        <begin position="18"/>
        <end position="118"/>
    </location>
</feature>
<gene>
    <name evidence="2" type="ORF">G7Y85_19015</name>
</gene>